<feature type="compositionally biased region" description="Polar residues" evidence="1">
    <location>
        <begin position="121"/>
        <end position="143"/>
    </location>
</feature>
<organism evidence="2 3">
    <name type="scientific">Suillus discolor</name>
    <dbReference type="NCBI Taxonomy" id="1912936"/>
    <lineage>
        <taxon>Eukaryota</taxon>
        <taxon>Fungi</taxon>
        <taxon>Dikarya</taxon>
        <taxon>Basidiomycota</taxon>
        <taxon>Agaricomycotina</taxon>
        <taxon>Agaricomycetes</taxon>
        <taxon>Agaricomycetidae</taxon>
        <taxon>Boletales</taxon>
        <taxon>Suillineae</taxon>
        <taxon>Suillaceae</taxon>
        <taxon>Suillus</taxon>
    </lineage>
</organism>
<proteinExistence type="predicted"/>
<gene>
    <name evidence="2" type="ORF">F5147DRAFT_14147</name>
</gene>
<feature type="compositionally biased region" description="Polar residues" evidence="1">
    <location>
        <begin position="46"/>
        <end position="61"/>
    </location>
</feature>
<dbReference type="GeneID" id="64690500"/>
<dbReference type="Proteomes" id="UP000823399">
    <property type="component" value="Unassembled WGS sequence"/>
</dbReference>
<comment type="caution">
    <text evidence="2">The sequence shown here is derived from an EMBL/GenBank/DDBJ whole genome shotgun (WGS) entry which is preliminary data.</text>
</comment>
<reference evidence="2" key="1">
    <citation type="journal article" date="2020" name="New Phytol.">
        <title>Comparative genomics reveals dynamic genome evolution in host specialist ectomycorrhizal fungi.</title>
        <authorList>
            <person name="Lofgren L.A."/>
            <person name="Nguyen N.H."/>
            <person name="Vilgalys R."/>
            <person name="Ruytinx J."/>
            <person name="Liao H.L."/>
            <person name="Branco S."/>
            <person name="Kuo A."/>
            <person name="LaButti K."/>
            <person name="Lipzen A."/>
            <person name="Andreopoulos W."/>
            <person name="Pangilinan J."/>
            <person name="Riley R."/>
            <person name="Hundley H."/>
            <person name="Na H."/>
            <person name="Barry K."/>
            <person name="Grigoriev I.V."/>
            <person name="Stajich J.E."/>
            <person name="Kennedy P.G."/>
        </authorList>
    </citation>
    <scope>NUCLEOTIDE SEQUENCE</scope>
    <source>
        <strain evidence="2">FC423</strain>
    </source>
</reference>
<evidence type="ECO:0000256" key="1">
    <source>
        <dbReference type="SAM" id="MobiDB-lite"/>
    </source>
</evidence>
<dbReference type="RefSeq" id="XP_041300343.1">
    <property type="nucleotide sequence ID" value="XM_041428241.1"/>
</dbReference>
<keyword evidence="3" id="KW-1185">Reference proteome</keyword>
<dbReference type="EMBL" id="JABBWM010000001">
    <property type="protein sequence ID" value="KAG2120967.1"/>
    <property type="molecule type" value="Genomic_DNA"/>
</dbReference>
<accession>A0A9P7K2F2</accession>
<protein>
    <submittedName>
        <fullName evidence="2">Uncharacterized protein</fullName>
    </submittedName>
</protein>
<dbReference type="AlphaFoldDB" id="A0A9P7K2F2"/>
<evidence type="ECO:0000313" key="2">
    <source>
        <dbReference type="EMBL" id="KAG2120967.1"/>
    </source>
</evidence>
<sequence>MLTLMSSPSTPTKLIPGAWLDQAISSSITSSSGQTIIRNVDQVITASPGQGTPEMPTTSTAGDRPLSITVPTPVFVPPLAYCPFSTDFSLPPLPASYIGKNFTPDEHTSSSMPSTPGLEHTPSSSHFSSDPNNMTSPTPSNFATMPITPEAHDNRDIAAINTSPSKIIKPQASMTLMMDKPPKLPDNLWVSAGSNWLSDLGGNTETDRIFRNALFGPVPSLSPQSSPLTSSVASPTSSFPAALLPSMSASLNSTPVSSPSAPSSLNCMSSAYSPTTARLALAPTSTSAFPSSIDSFERWREDVTVQTNRRETMPETPSAYDDTGSSADHTERMSQPPPGLNQRVVNSNAPPAMKSRTFMQKAKTIGGRVKRFVTRGKRSQWNAVIEAGAFDVTTHTGSDDSDGSIVVISACPPSYDTRLSPRISPQSPEQRRRSVPMLSPHYVLVRERVSAIAEGVIEVPRTATPADARGLPGSIVSRVPTRRFSLAAFSSLASLKRP</sequence>
<dbReference type="OrthoDB" id="2680996at2759"/>
<evidence type="ECO:0000313" key="3">
    <source>
        <dbReference type="Proteomes" id="UP000823399"/>
    </source>
</evidence>
<feature type="region of interest" description="Disordered" evidence="1">
    <location>
        <begin position="309"/>
        <end position="344"/>
    </location>
</feature>
<feature type="region of interest" description="Disordered" evidence="1">
    <location>
        <begin position="104"/>
        <end position="148"/>
    </location>
</feature>
<name>A0A9P7K2F2_9AGAM</name>
<feature type="region of interest" description="Disordered" evidence="1">
    <location>
        <begin position="46"/>
        <end position="65"/>
    </location>
</feature>